<evidence type="ECO:0000313" key="1">
    <source>
        <dbReference type="EMBL" id="OUQ55164.1"/>
    </source>
</evidence>
<protein>
    <submittedName>
        <fullName evidence="2">Uncharacterized protein</fullName>
    </submittedName>
</protein>
<dbReference type="EMBL" id="NFLS01000028">
    <property type="protein sequence ID" value="OUQ55164.1"/>
    <property type="molecule type" value="Genomic_DNA"/>
</dbReference>
<comment type="caution">
    <text evidence="2">The sequence shown here is derived from an EMBL/GenBank/DDBJ whole genome shotgun (WGS) entry which is preliminary data.</text>
</comment>
<reference evidence="2" key="2">
    <citation type="journal article" date="2018" name="BMC Genomics">
        <title>Whole genome sequencing and function prediction of 133 gut anaerobes isolated from chicken caecum in pure cultures.</title>
        <authorList>
            <person name="Medvecky M."/>
            <person name="Cejkova D."/>
            <person name="Polansky O."/>
            <person name="Karasova D."/>
            <person name="Kubasova T."/>
            <person name="Cizek A."/>
            <person name="Rychlik I."/>
        </authorList>
    </citation>
    <scope>NUCLEOTIDE SEQUENCE</scope>
    <source>
        <strain evidence="2">An101</strain>
        <strain evidence="1">An115</strain>
    </source>
</reference>
<organism evidence="2 3">
    <name type="scientific">Lactobacillus gallinarum</name>
    <dbReference type="NCBI Taxonomy" id="52242"/>
    <lineage>
        <taxon>Bacteria</taxon>
        <taxon>Bacillati</taxon>
        <taxon>Bacillota</taxon>
        <taxon>Bacilli</taxon>
        <taxon>Lactobacillales</taxon>
        <taxon>Lactobacillaceae</taxon>
        <taxon>Lactobacillus</taxon>
    </lineage>
</organism>
<evidence type="ECO:0000313" key="2">
    <source>
        <dbReference type="EMBL" id="OUQ74369.1"/>
    </source>
</evidence>
<evidence type="ECO:0000313" key="3">
    <source>
        <dbReference type="Proteomes" id="UP000195859"/>
    </source>
</evidence>
<gene>
    <name evidence="2" type="ORF">B5E44_09935</name>
    <name evidence="1" type="ORF">B5E59_08540</name>
</gene>
<keyword evidence="4" id="KW-1185">Reference proteome</keyword>
<proteinExistence type="predicted"/>
<reference evidence="3 4" key="1">
    <citation type="submission" date="2017-04" db="EMBL/GenBank/DDBJ databases">
        <title>Function of individual gut microbiota members based on whole genome sequencing of pure cultures obtained from chicken caecum.</title>
        <authorList>
            <person name="Medvecky M."/>
            <person name="Cejkova D."/>
            <person name="Polansky O."/>
            <person name="Karasova D."/>
            <person name="Kubasova T."/>
            <person name="Cizek A."/>
            <person name="Rychlik I."/>
        </authorList>
    </citation>
    <scope>NUCLEOTIDE SEQUENCE [LARGE SCALE GENOMIC DNA]</scope>
    <source>
        <strain evidence="3">An101</strain>
        <strain evidence="4">An115</strain>
    </source>
</reference>
<dbReference type="Proteomes" id="UP000196293">
    <property type="component" value="Unassembled WGS sequence"/>
</dbReference>
<dbReference type="AlphaFoldDB" id="A0A1Y4VW57"/>
<dbReference type="Proteomes" id="UP000195859">
    <property type="component" value="Unassembled WGS sequence"/>
</dbReference>
<accession>A0A1Y4VW57</accession>
<dbReference type="RefSeq" id="WP_087176734.1">
    <property type="nucleotide sequence ID" value="NZ_NFLS01000028.1"/>
</dbReference>
<evidence type="ECO:0000313" key="4">
    <source>
        <dbReference type="Proteomes" id="UP000196293"/>
    </source>
</evidence>
<dbReference type="EMBL" id="NFLZ01000045">
    <property type="protein sequence ID" value="OUQ74369.1"/>
    <property type="molecule type" value="Genomic_DNA"/>
</dbReference>
<sequence length="167" mass="18858">MSVFGDGISALELLGKTVKEINLAFGFKVEQTDDESSDNDGNAQSTEDTGVNAHLAIINLDEEVAPLVIGVRNIELSIPTGKAGTDWDGIDERSVTEKNCWLRIPSYLKEKNKAEIEFKILNSGEKDTWMSFYNLKTRRTIKVFFENTENGWKYKVGRFNLFKEAKN</sequence>
<name>A0A1Y4VW57_9LACO</name>